<feature type="transmembrane region" description="Helical" evidence="8">
    <location>
        <begin position="218"/>
        <end position="244"/>
    </location>
</feature>
<evidence type="ECO:0000256" key="6">
    <source>
        <dbReference type="ARBA" id="ARBA00023136"/>
    </source>
</evidence>
<evidence type="ECO:0000259" key="9">
    <source>
        <dbReference type="PROSITE" id="PS50850"/>
    </source>
</evidence>
<gene>
    <name evidence="10" type="ORF">D0Q02_14445</name>
</gene>
<dbReference type="CDD" id="cd06173">
    <property type="entry name" value="MFS_MefA_like"/>
    <property type="match status" value="1"/>
</dbReference>
<dbReference type="InterPro" id="IPR010290">
    <property type="entry name" value="TM_effector"/>
</dbReference>
<feature type="transmembrane region" description="Helical" evidence="8">
    <location>
        <begin position="99"/>
        <end position="123"/>
    </location>
</feature>
<dbReference type="Proteomes" id="UP000262621">
    <property type="component" value="Unassembled WGS sequence"/>
</dbReference>
<protein>
    <submittedName>
        <fullName evidence="10">MFS transporter</fullName>
    </submittedName>
</protein>
<dbReference type="GO" id="GO:0005886">
    <property type="term" value="C:plasma membrane"/>
    <property type="evidence" value="ECO:0007669"/>
    <property type="project" value="UniProtKB-SubCell"/>
</dbReference>
<dbReference type="AlphaFoldDB" id="A0A372FYN7"/>
<evidence type="ECO:0000256" key="8">
    <source>
        <dbReference type="SAM" id="Phobius"/>
    </source>
</evidence>
<keyword evidence="5 8" id="KW-1133">Transmembrane helix</keyword>
<dbReference type="InterPro" id="IPR020846">
    <property type="entry name" value="MFS_dom"/>
</dbReference>
<evidence type="ECO:0000256" key="3">
    <source>
        <dbReference type="ARBA" id="ARBA00022475"/>
    </source>
</evidence>
<evidence type="ECO:0000256" key="2">
    <source>
        <dbReference type="ARBA" id="ARBA00022448"/>
    </source>
</evidence>
<feature type="transmembrane region" description="Helical" evidence="8">
    <location>
        <begin position="12"/>
        <end position="35"/>
    </location>
</feature>
<evidence type="ECO:0000313" key="11">
    <source>
        <dbReference type="Proteomes" id="UP000262621"/>
    </source>
</evidence>
<feature type="transmembrane region" description="Helical" evidence="8">
    <location>
        <begin position="280"/>
        <end position="298"/>
    </location>
</feature>
<feature type="transmembrane region" description="Helical" evidence="8">
    <location>
        <begin position="74"/>
        <end position="93"/>
    </location>
</feature>
<organism evidence="10 11">
    <name type="scientific">Micromonospora craniellae</name>
    <dbReference type="NCBI Taxonomy" id="2294034"/>
    <lineage>
        <taxon>Bacteria</taxon>
        <taxon>Bacillati</taxon>
        <taxon>Actinomycetota</taxon>
        <taxon>Actinomycetes</taxon>
        <taxon>Micromonosporales</taxon>
        <taxon>Micromonosporaceae</taxon>
        <taxon>Micromonospora</taxon>
    </lineage>
</organism>
<feature type="transmembrane region" description="Helical" evidence="8">
    <location>
        <begin position="304"/>
        <end position="326"/>
    </location>
</feature>
<dbReference type="Pfam" id="PF05977">
    <property type="entry name" value="MFS_3"/>
    <property type="match status" value="1"/>
</dbReference>
<dbReference type="RefSeq" id="WP_117228499.1">
    <property type="nucleotide sequence ID" value="NZ_CP061725.1"/>
</dbReference>
<feature type="transmembrane region" description="Helical" evidence="8">
    <location>
        <begin position="167"/>
        <end position="184"/>
    </location>
</feature>
<feature type="transmembrane region" description="Helical" evidence="8">
    <location>
        <begin position="338"/>
        <end position="362"/>
    </location>
</feature>
<dbReference type="InterPro" id="IPR036259">
    <property type="entry name" value="MFS_trans_sf"/>
</dbReference>
<evidence type="ECO:0000256" key="5">
    <source>
        <dbReference type="ARBA" id="ARBA00022989"/>
    </source>
</evidence>
<reference evidence="10 11" key="1">
    <citation type="submission" date="2018-08" db="EMBL/GenBank/DDBJ databases">
        <title>Verrucosispora craniellae sp. nov., isolated from a marine sponge in the South China Sea.</title>
        <authorList>
            <person name="Li L."/>
            <person name="Lin H.W."/>
        </authorList>
    </citation>
    <scope>NUCLEOTIDE SEQUENCE [LARGE SCALE GENOMIC DNA]</scope>
    <source>
        <strain evidence="10 11">LHW63014</strain>
    </source>
</reference>
<keyword evidence="3" id="KW-1003">Cell membrane</keyword>
<dbReference type="PANTHER" id="PTHR23513">
    <property type="entry name" value="INTEGRAL MEMBRANE EFFLUX PROTEIN-RELATED"/>
    <property type="match status" value="1"/>
</dbReference>
<dbReference type="SUPFAM" id="SSF103473">
    <property type="entry name" value="MFS general substrate transporter"/>
    <property type="match status" value="1"/>
</dbReference>
<keyword evidence="6 8" id="KW-0472">Membrane</keyword>
<evidence type="ECO:0000256" key="7">
    <source>
        <dbReference type="SAM" id="MobiDB-lite"/>
    </source>
</evidence>
<sequence length="426" mass="44108">MSRILATRRMRLYVLADTASNLGDFALFLAMTIWVKTISGSTSAAALVMFSFAAGSLLLPAAGLLSDRVRRRPLLIGANLALATVVLLLLLVGGAHHVWLVYVVMFAYGALGSVTGPAQLALLPSLVPKDLLGDANGLIQSVRGLIRVFAPVVGAGLFAWLGPEAVILIDAALFVLAAGALLAIKVDEAKPVPSGEPWRTEITAGLRFIGRTVTLRQLVISCGLAMLVLGFFEAIGLAVVTAGLDREPTFLGVLGAAQAIGTIIGGVSAGAVLRRTSESMTVIIGLAMVAVSSMLLMIQMTPLAIAAMALLGLCVPWLVVGATTALQRRTPEHLLGRASAAFEFAVTVPQTLSIAVGAALIALLDYRLLLGIVATAVTVSAVYLVTRPEQPTDSGEQPTDGQPDDGPPGEVLAATAKPVTTPTSDR</sequence>
<keyword evidence="11" id="KW-1185">Reference proteome</keyword>
<evidence type="ECO:0000313" key="10">
    <source>
        <dbReference type="EMBL" id="RFS45808.1"/>
    </source>
</evidence>
<feature type="transmembrane region" description="Helical" evidence="8">
    <location>
        <begin position="250"/>
        <end position="273"/>
    </location>
</feature>
<name>A0A372FYN7_9ACTN</name>
<dbReference type="Gene3D" id="1.20.1250.20">
    <property type="entry name" value="MFS general substrate transporter like domains"/>
    <property type="match status" value="1"/>
</dbReference>
<feature type="transmembrane region" description="Helical" evidence="8">
    <location>
        <begin position="41"/>
        <end position="62"/>
    </location>
</feature>
<keyword evidence="4 8" id="KW-0812">Transmembrane</keyword>
<dbReference type="OrthoDB" id="3460055at2"/>
<dbReference type="GO" id="GO:0022857">
    <property type="term" value="F:transmembrane transporter activity"/>
    <property type="evidence" value="ECO:0007669"/>
    <property type="project" value="InterPro"/>
</dbReference>
<evidence type="ECO:0000256" key="1">
    <source>
        <dbReference type="ARBA" id="ARBA00004651"/>
    </source>
</evidence>
<accession>A0A372FYN7</accession>
<feature type="transmembrane region" description="Helical" evidence="8">
    <location>
        <begin position="144"/>
        <end position="161"/>
    </location>
</feature>
<feature type="transmembrane region" description="Helical" evidence="8">
    <location>
        <begin position="368"/>
        <end position="386"/>
    </location>
</feature>
<dbReference type="PROSITE" id="PS50850">
    <property type="entry name" value="MFS"/>
    <property type="match status" value="1"/>
</dbReference>
<feature type="region of interest" description="Disordered" evidence="7">
    <location>
        <begin position="388"/>
        <end position="426"/>
    </location>
</feature>
<comment type="subcellular location">
    <subcellularLocation>
        <location evidence="1">Cell membrane</location>
        <topology evidence="1">Multi-pass membrane protein</topology>
    </subcellularLocation>
</comment>
<evidence type="ECO:0000256" key="4">
    <source>
        <dbReference type="ARBA" id="ARBA00022692"/>
    </source>
</evidence>
<dbReference type="PANTHER" id="PTHR23513:SF6">
    <property type="entry name" value="MAJOR FACILITATOR SUPERFAMILY ASSOCIATED DOMAIN-CONTAINING PROTEIN"/>
    <property type="match status" value="1"/>
</dbReference>
<comment type="caution">
    <text evidence="10">The sequence shown here is derived from an EMBL/GenBank/DDBJ whole genome shotgun (WGS) entry which is preliminary data.</text>
</comment>
<keyword evidence="2" id="KW-0813">Transport</keyword>
<proteinExistence type="predicted"/>
<feature type="domain" description="Major facilitator superfamily (MFS) profile" evidence="9">
    <location>
        <begin position="1"/>
        <end position="189"/>
    </location>
</feature>
<dbReference type="EMBL" id="QVFU01000013">
    <property type="protein sequence ID" value="RFS45808.1"/>
    <property type="molecule type" value="Genomic_DNA"/>
</dbReference>